<feature type="region of interest" description="Disordered" evidence="1">
    <location>
        <begin position="1"/>
        <end position="39"/>
    </location>
</feature>
<feature type="compositionally biased region" description="Basic and acidic residues" evidence="1">
    <location>
        <begin position="130"/>
        <end position="141"/>
    </location>
</feature>
<dbReference type="AlphaFoldDB" id="A0A3L8Q4F4"/>
<reference evidence="2 3" key="1">
    <citation type="journal article" date="2018" name="Proc. R. Soc. B">
        <title>A non-coding region near Follistatin controls head colour polymorphism in the Gouldian finch.</title>
        <authorList>
            <person name="Toomey M.B."/>
            <person name="Marques C.I."/>
            <person name="Andrade P."/>
            <person name="Araujo P.M."/>
            <person name="Sabatino S."/>
            <person name="Gazda M.A."/>
            <person name="Afonso S."/>
            <person name="Lopes R.J."/>
            <person name="Corbo J.C."/>
            <person name="Carneiro M."/>
        </authorList>
    </citation>
    <scope>NUCLEOTIDE SEQUENCE [LARGE SCALE GENOMIC DNA]</scope>
    <source>
        <strain evidence="2">Red01</strain>
        <tissue evidence="2">Muscle</tissue>
    </source>
</reference>
<protein>
    <submittedName>
        <fullName evidence="2">Uncharacterized protein</fullName>
    </submittedName>
</protein>
<dbReference type="Proteomes" id="UP000276834">
    <property type="component" value="Unassembled WGS sequence"/>
</dbReference>
<proteinExistence type="predicted"/>
<comment type="caution">
    <text evidence="2">The sequence shown here is derived from an EMBL/GenBank/DDBJ whole genome shotgun (WGS) entry which is preliminary data.</text>
</comment>
<gene>
    <name evidence="2" type="ORF">DV515_00019713</name>
</gene>
<dbReference type="EMBL" id="QUSF01011660">
    <property type="protein sequence ID" value="RLV62068.1"/>
    <property type="molecule type" value="Genomic_DNA"/>
</dbReference>
<evidence type="ECO:0000256" key="1">
    <source>
        <dbReference type="SAM" id="MobiDB-lite"/>
    </source>
</evidence>
<feature type="non-terminal residue" evidence="2">
    <location>
        <position position="172"/>
    </location>
</feature>
<sequence length="172" mass="17581">MAPGPRQPCPVRGKGRGAAPTGSSGGCGGTSVSLSPSPADLDKLLSDLRSFLLLLDRESLSAAARAKKSSVSALLARLQGPPAGAARVSPTLRSTPPHLLLHAWFGGSPTPRHPRAALPVLLFPAGSGRAEAEGGRGRECLHGANQEPSVPPAPPADDSYEDAEPPWHGRTG</sequence>
<accession>A0A3L8Q4F4</accession>
<feature type="region of interest" description="Disordered" evidence="1">
    <location>
        <begin position="128"/>
        <end position="172"/>
    </location>
</feature>
<keyword evidence="3" id="KW-1185">Reference proteome</keyword>
<evidence type="ECO:0000313" key="3">
    <source>
        <dbReference type="Proteomes" id="UP000276834"/>
    </source>
</evidence>
<evidence type="ECO:0000313" key="2">
    <source>
        <dbReference type="EMBL" id="RLV62068.1"/>
    </source>
</evidence>
<dbReference type="PROSITE" id="PS51257">
    <property type="entry name" value="PROKAR_LIPOPROTEIN"/>
    <property type="match status" value="1"/>
</dbReference>
<name>A0A3L8Q4F4_CHLGU</name>
<organism evidence="2 3">
    <name type="scientific">Chloebia gouldiae</name>
    <name type="common">Gouldian finch</name>
    <name type="synonym">Erythrura gouldiae</name>
    <dbReference type="NCBI Taxonomy" id="44316"/>
    <lineage>
        <taxon>Eukaryota</taxon>
        <taxon>Metazoa</taxon>
        <taxon>Chordata</taxon>
        <taxon>Craniata</taxon>
        <taxon>Vertebrata</taxon>
        <taxon>Euteleostomi</taxon>
        <taxon>Archelosauria</taxon>
        <taxon>Archosauria</taxon>
        <taxon>Dinosauria</taxon>
        <taxon>Saurischia</taxon>
        <taxon>Theropoda</taxon>
        <taxon>Coelurosauria</taxon>
        <taxon>Aves</taxon>
        <taxon>Neognathae</taxon>
        <taxon>Neoaves</taxon>
        <taxon>Telluraves</taxon>
        <taxon>Australaves</taxon>
        <taxon>Passeriformes</taxon>
        <taxon>Passeroidea</taxon>
        <taxon>Passeridae</taxon>
        <taxon>Chloebia</taxon>
    </lineage>
</organism>